<evidence type="ECO:0000256" key="1">
    <source>
        <dbReference type="SAM" id="MobiDB-lite"/>
    </source>
</evidence>
<dbReference type="EMBL" id="SDOX01000128">
    <property type="protein sequence ID" value="TFJ81409.1"/>
    <property type="molecule type" value="Genomic_DNA"/>
</dbReference>
<comment type="caution">
    <text evidence="2">The sequence shown here is derived from an EMBL/GenBank/DDBJ whole genome shotgun (WGS) entry which is preliminary data.</text>
</comment>
<evidence type="ECO:0000313" key="2">
    <source>
        <dbReference type="EMBL" id="TFJ81409.1"/>
    </source>
</evidence>
<dbReference type="Proteomes" id="UP000355283">
    <property type="component" value="Unassembled WGS sequence"/>
</dbReference>
<feature type="compositionally biased region" description="Basic and acidic residues" evidence="1">
    <location>
        <begin position="350"/>
        <end position="385"/>
    </location>
</feature>
<organism evidence="2 3">
    <name type="scientific">Nannochloropsis salina CCMP1776</name>
    <dbReference type="NCBI Taxonomy" id="1027361"/>
    <lineage>
        <taxon>Eukaryota</taxon>
        <taxon>Sar</taxon>
        <taxon>Stramenopiles</taxon>
        <taxon>Ochrophyta</taxon>
        <taxon>Eustigmatophyceae</taxon>
        <taxon>Eustigmatales</taxon>
        <taxon>Monodopsidaceae</taxon>
        <taxon>Microchloropsis</taxon>
        <taxon>Microchloropsis salina</taxon>
    </lineage>
</organism>
<reference evidence="2 3" key="1">
    <citation type="submission" date="2019-01" db="EMBL/GenBank/DDBJ databases">
        <title>Nuclear Genome Assembly of the Microalgal Biofuel strain Nannochloropsis salina CCMP1776.</title>
        <authorList>
            <person name="Hovde B."/>
        </authorList>
    </citation>
    <scope>NUCLEOTIDE SEQUENCE [LARGE SCALE GENOMIC DNA]</scope>
    <source>
        <strain evidence="2 3">CCMP1776</strain>
    </source>
</reference>
<protein>
    <submittedName>
        <fullName evidence="2">Uncharacterized protein</fullName>
    </submittedName>
</protein>
<evidence type="ECO:0000313" key="3">
    <source>
        <dbReference type="Proteomes" id="UP000355283"/>
    </source>
</evidence>
<dbReference type="OrthoDB" id="187602at2759"/>
<feature type="region of interest" description="Disordered" evidence="1">
    <location>
        <begin position="345"/>
        <end position="385"/>
    </location>
</feature>
<name>A0A4D9CY20_9STRA</name>
<accession>A0A4D9CY20</accession>
<gene>
    <name evidence="2" type="ORF">NSK_007370</name>
</gene>
<proteinExistence type="predicted"/>
<dbReference type="AlphaFoldDB" id="A0A4D9CY20"/>
<keyword evidence="3" id="KW-1185">Reference proteome</keyword>
<sequence length="459" mass="51028">MPSRISYIGVAFSLAAASYHFASSFQLRMTVGGGVHHKRRKTLNNQYKVPPSAVDTIKTTKTTEADTTNKNKQPFLDTSPFHCTLYDGLNRPWTKEGARPTTLEGRSWHADMPLPLAKKMIIEAAQDQSVSKEMLMAALHMVEYDAAFEAGANGGWEVGDLEGEWRLAFNGDAPFLESRRDRWGYLIQAQEKEGEAEEEVAVMGLRIDTRASTIVLDSLQEPLPKSFQGTFWKDRGEKVHVDVTRVQLLKAMDPANEEEEAVVEVGGGRLLPESELPLMDAFLRPGSFFEVIQVDKLHLALRYHLGGALESSLLIFNKVAPFSAEGGESPEGGESVQWREVGSTEAGTGIEDKSAPEAEAEGPHGKDRWGHVKKANREGQPRYANAEERLQQLRQQRRMLGGYDSFWEYLEEEKVSLFLVLAFPAFVKASPHLLAAAHVKWMLLQEMAGSALQTWGGQS</sequence>